<protein>
    <submittedName>
        <fullName evidence="2">MobA-like NTP transferase domain protein</fullName>
    </submittedName>
</protein>
<dbReference type="Pfam" id="PF00483">
    <property type="entry name" value="NTP_transferase"/>
    <property type="match status" value="1"/>
</dbReference>
<organism evidence="2">
    <name type="scientific">Mimivirus LCMiAC01</name>
    <dbReference type="NCBI Taxonomy" id="2506608"/>
    <lineage>
        <taxon>Viruses</taxon>
        <taxon>Varidnaviria</taxon>
        <taxon>Bamfordvirae</taxon>
        <taxon>Nucleocytoviricota</taxon>
        <taxon>Megaviricetes</taxon>
        <taxon>Imitervirales</taxon>
        <taxon>Mimiviridae</taxon>
        <taxon>Klosneuvirinae</taxon>
    </lineage>
</organism>
<evidence type="ECO:0000313" key="2">
    <source>
        <dbReference type="EMBL" id="QBK88416.1"/>
    </source>
</evidence>
<sequence length="280" mass="31929">MVKICLVILAAGISSRYGGFPKQLVKIGPKNETLIEYSVDQALHSPFSQIHFIISEKTKFIQTIFGKNYHEIPVTYSMQTFDKNTQSSTNSRQSLVRKKPWGTTDAITTIKGHVTTPFIVCNGDDIYGELTFKDCFNCMEKLGGNITMGFWLGDTMPRMGKVNRGVMHIDPHGFMEDLTEKIGIEKRNLSSIVLENTITSVNFFGFQPDVIDMLVQKNNKFKTKHKDNQTIEHLMPTTVNELVQENKIKVRILMSRDKWYGITNPGDEIVVRNQLKSRIF</sequence>
<keyword evidence="2" id="KW-0808">Transferase</keyword>
<reference evidence="2" key="1">
    <citation type="journal article" date="2019" name="MBio">
        <title>Virus Genomes from Deep Sea Sediments Expand the Ocean Megavirome and Support Independent Origins of Viral Gigantism.</title>
        <authorList>
            <person name="Backstrom D."/>
            <person name="Yutin N."/>
            <person name="Jorgensen S.L."/>
            <person name="Dharamshi J."/>
            <person name="Homa F."/>
            <person name="Zaremba-Niedwiedzka K."/>
            <person name="Spang A."/>
            <person name="Wolf Y.I."/>
            <person name="Koonin E.V."/>
            <person name="Ettema T.J."/>
        </authorList>
    </citation>
    <scope>NUCLEOTIDE SEQUENCE</scope>
</reference>
<dbReference type="SUPFAM" id="SSF53448">
    <property type="entry name" value="Nucleotide-diphospho-sugar transferases"/>
    <property type="match status" value="1"/>
</dbReference>
<dbReference type="GO" id="GO:0016740">
    <property type="term" value="F:transferase activity"/>
    <property type="evidence" value="ECO:0007669"/>
    <property type="project" value="UniProtKB-KW"/>
</dbReference>
<feature type="domain" description="Nucleotidyl transferase" evidence="1">
    <location>
        <begin position="19"/>
        <end position="240"/>
    </location>
</feature>
<proteinExistence type="predicted"/>
<dbReference type="EMBL" id="MK500389">
    <property type="protein sequence ID" value="QBK88416.1"/>
    <property type="molecule type" value="Genomic_DNA"/>
</dbReference>
<accession>A0A481Z152</accession>
<dbReference type="InterPro" id="IPR005835">
    <property type="entry name" value="NTP_transferase_dom"/>
</dbReference>
<dbReference type="InterPro" id="IPR029044">
    <property type="entry name" value="Nucleotide-diphossugar_trans"/>
</dbReference>
<dbReference type="Gene3D" id="3.90.550.10">
    <property type="entry name" value="Spore Coat Polysaccharide Biosynthesis Protein SpsA, Chain A"/>
    <property type="match status" value="1"/>
</dbReference>
<evidence type="ECO:0000259" key="1">
    <source>
        <dbReference type="Pfam" id="PF00483"/>
    </source>
</evidence>
<name>A0A481Z152_9VIRU</name>
<gene>
    <name evidence="2" type="ORF">LCMiAC01_00800</name>
</gene>